<protein>
    <submittedName>
        <fullName evidence="2">Uncharacterized protein</fullName>
    </submittedName>
</protein>
<dbReference type="AlphaFoldDB" id="C5KJR5"/>
<dbReference type="EMBL" id="GG673643">
    <property type="protein sequence ID" value="EER15277.1"/>
    <property type="molecule type" value="Genomic_DNA"/>
</dbReference>
<sequence length="137" mass="14701">MITWDVISHTIEFTGKSNPNYGRSSATTAITTTTASSVTTTTTTKSVDALSVALAEAEKKVKESSKELENKARVEASKSPMDIIRELQQFAPKRGSATISAKGVEVSSLPKFDHVPNWRDLLGADDEGPFASDDVVV</sequence>
<gene>
    <name evidence="2" type="ORF">Pmar_PMAR028943</name>
</gene>
<dbReference type="GeneID" id="9046008"/>
<keyword evidence="1" id="KW-0175">Coiled coil</keyword>
<evidence type="ECO:0000313" key="2">
    <source>
        <dbReference type="EMBL" id="EER15277.1"/>
    </source>
</evidence>
<dbReference type="RefSeq" id="XP_002783481.1">
    <property type="nucleotide sequence ID" value="XM_002783435.1"/>
</dbReference>
<evidence type="ECO:0000256" key="1">
    <source>
        <dbReference type="SAM" id="Coils"/>
    </source>
</evidence>
<feature type="coiled-coil region" evidence="1">
    <location>
        <begin position="47"/>
        <end position="74"/>
    </location>
</feature>
<organism evidence="3">
    <name type="scientific">Perkinsus marinus (strain ATCC 50983 / TXsc)</name>
    <dbReference type="NCBI Taxonomy" id="423536"/>
    <lineage>
        <taxon>Eukaryota</taxon>
        <taxon>Sar</taxon>
        <taxon>Alveolata</taxon>
        <taxon>Perkinsozoa</taxon>
        <taxon>Perkinsea</taxon>
        <taxon>Perkinsida</taxon>
        <taxon>Perkinsidae</taxon>
        <taxon>Perkinsus</taxon>
    </lineage>
</organism>
<reference evidence="2 3" key="1">
    <citation type="submission" date="2008-07" db="EMBL/GenBank/DDBJ databases">
        <authorList>
            <person name="El-Sayed N."/>
            <person name="Caler E."/>
            <person name="Inman J."/>
            <person name="Amedeo P."/>
            <person name="Hass B."/>
            <person name="Wortman J."/>
        </authorList>
    </citation>
    <scope>NUCLEOTIDE SEQUENCE [LARGE SCALE GENOMIC DNA]</scope>
    <source>
        <strain evidence="3">ATCC 50983 / TXsc</strain>
    </source>
</reference>
<dbReference type="Proteomes" id="UP000007800">
    <property type="component" value="Unassembled WGS sequence"/>
</dbReference>
<proteinExistence type="predicted"/>
<keyword evidence="3" id="KW-1185">Reference proteome</keyword>
<evidence type="ECO:0000313" key="3">
    <source>
        <dbReference type="Proteomes" id="UP000007800"/>
    </source>
</evidence>
<accession>C5KJR5</accession>
<name>C5KJR5_PERM5</name>
<dbReference type="InParanoid" id="C5KJR5"/>